<dbReference type="InterPro" id="IPR036590">
    <property type="entry name" value="SRAP-like"/>
</dbReference>
<proteinExistence type="predicted"/>
<dbReference type="AlphaFoldDB" id="A0A4R5DBH0"/>
<dbReference type="InterPro" id="IPR003738">
    <property type="entry name" value="SRAP"/>
</dbReference>
<evidence type="ECO:0000313" key="3">
    <source>
        <dbReference type="Proteomes" id="UP000294739"/>
    </source>
</evidence>
<keyword evidence="3" id="KW-1185">Reference proteome</keyword>
<comment type="caution">
    <text evidence="2">The sequence shown here is derived from an EMBL/GenBank/DDBJ whole genome shotgun (WGS) entry which is preliminary data.</text>
</comment>
<dbReference type="InParanoid" id="A0A4R5DBH0"/>
<sequence>MGTHPVLVLRHHRRREDDQRSARNRARQTAYRGPLARRRCIIPASGYYEWQRRPDGGPQPFIHPPRGNLLIAGIFEWRRNLRSTPTTVAEAS</sequence>
<dbReference type="Gene3D" id="3.90.1680.10">
    <property type="entry name" value="SOS response associated peptidase-like"/>
    <property type="match status" value="1"/>
</dbReference>
<gene>
    <name evidence="2" type="ORF">E1269_14760</name>
</gene>
<name>A0A4R5DBH0_9ACTN</name>
<evidence type="ECO:0008006" key="4">
    <source>
        <dbReference type="Google" id="ProtNLM"/>
    </source>
</evidence>
<dbReference type="GO" id="GO:0003697">
    <property type="term" value="F:single-stranded DNA binding"/>
    <property type="evidence" value="ECO:0007669"/>
    <property type="project" value="InterPro"/>
</dbReference>
<organism evidence="2 3">
    <name type="scientific">Jiangella asiatica</name>
    <dbReference type="NCBI Taxonomy" id="2530372"/>
    <lineage>
        <taxon>Bacteria</taxon>
        <taxon>Bacillati</taxon>
        <taxon>Actinomycetota</taxon>
        <taxon>Actinomycetes</taxon>
        <taxon>Jiangellales</taxon>
        <taxon>Jiangellaceae</taxon>
        <taxon>Jiangella</taxon>
    </lineage>
</organism>
<protein>
    <recommendedName>
        <fullName evidence="4">Abasic site processing protein</fullName>
    </recommendedName>
</protein>
<dbReference type="GO" id="GO:0106300">
    <property type="term" value="P:protein-DNA covalent cross-linking repair"/>
    <property type="evidence" value="ECO:0007669"/>
    <property type="project" value="InterPro"/>
</dbReference>
<reference evidence="2 3" key="1">
    <citation type="submission" date="2019-03" db="EMBL/GenBank/DDBJ databases">
        <title>Draft genome sequences of novel Actinobacteria.</title>
        <authorList>
            <person name="Sahin N."/>
            <person name="Ay H."/>
            <person name="Saygin H."/>
        </authorList>
    </citation>
    <scope>NUCLEOTIDE SEQUENCE [LARGE SCALE GENOMIC DNA]</scope>
    <source>
        <strain evidence="2 3">5K138</strain>
    </source>
</reference>
<dbReference type="SUPFAM" id="SSF143081">
    <property type="entry name" value="BB1717-like"/>
    <property type="match status" value="1"/>
</dbReference>
<evidence type="ECO:0000256" key="1">
    <source>
        <dbReference type="SAM" id="MobiDB-lite"/>
    </source>
</evidence>
<accession>A0A4R5DBH0</accession>
<evidence type="ECO:0000313" key="2">
    <source>
        <dbReference type="EMBL" id="TDE09340.1"/>
    </source>
</evidence>
<feature type="region of interest" description="Disordered" evidence="1">
    <location>
        <begin position="1"/>
        <end position="30"/>
    </location>
</feature>
<dbReference type="OrthoDB" id="9782620at2"/>
<dbReference type="EMBL" id="SMKZ01000019">
    <property type="protein sequence ID" value="TDE09340.1"/>
    <property type="molecule type" value="Genomic_DNA"/>
</dbReference>
<dbReference type="Proteomes" id="UP000294739">
    <property type="component" value="Unassembled WGS sequence"/>
</dbReference>
<dbReference type="Pfam" id="PF02586">
    <property type="entry name" value="SRAP"/>
    <property type="match status" value="1"/>
</dbReference>